<name>A0A4C1Z8A5_EUMVA</name>
<dbReference type="EMBL" id="BGZK01001658">
    <property type="protein sequence ID" value="GBP84108.1"/>
    <property type="molecule type" value="Genomic_DNA"/>
</dbReference>
<sequence length="73" mass="8172">MPAVFSVEQNGITNTGGERGVGHRNSHLVDETEKAVTSRPYPMRFEFMCIGPRSAETIREAGRKRSRAFGYRA</sequence>
<feature type="compositionally biased region" description="Polar residues" evidence="1">
    <location>
        <begin position="7"/>
        <end position="16"/>
    </location>
</feature>
<evidence type="ECO:0000313" key="2">
    <source>
        <dbReference type="EMBL" id="GBP84108.1"/>
    </source>
</evidence>
<accession>A0A4C1Z8A5</accession>
<protein>
    <submittedName>
        <fullName evidence="2">Uncharacterized protein</fullName>
    </submittedName>
</protein>
<dbReference type="AlphaFoldDB" id="A0A4C1Z8A5"/>
<dbReference type="Proteomes" id="UP000299102">
    <property type="component" value="Unassembled WGS sequence"/>
</dbReference>
<organism evidence="2 3">
    <name type="scientific">Eumeta variegata</name>
    <name type="common">Bagworm moth</name>
    <name type="synonym">Eumeta japonica</name>
    <dbReference type="NCBI Taxonomy" id="151549"/>
    <lineage>
        <taxon>Eukaryota</taxon>
        <taxon>Metazoa</taxon>
        <taxon>Ecdysozoa</taxon>
        <taxon>Arthropoda</taxon>
        <taxon>Hexapoda</taxon>
        <taxon>Insecta</taxon>
        <taxon>Pterygota</taxon>
        <taxon>Neoptera</taxon>
        <taxon>Endopterygota</taxon>
        <taxon>Lepidoptera</taxon>
        <taxon>Glossata</taxon>
        <taxon>Ditrysia</taxon>
        <taxon>Tineoidea</taxon>
        <taxon>Psychidae</taxon>
        <taxon>Oiketicinae</taxon>
        <taxon>Eumeta</taxon>
    </lineage>
</organism>
<proteinExistence type="predicted"/>
<reference evidence="2 3" key="1">
    <citation type="journal article" date="2019" name="Commun. Biol.">
        <title>The bagworm genome reveals a unique fibroin gene that provides high tensile strength.</title>
        <authorList>
            <person name="Kono N."/>
            <person name="Nakamura H."/>
            <person name="Ohtoshi R."/>
            <person name="Tomita M."/>
            <person name="Numata K."/>
            <person name="Arakawa K."/>
        </authorList>
    </citation>
    <scope>NUCLEOTIDE SEQUENCE [LARGE SCALE GENOMIC DNA]</scope>
</reference>
<evidence type="ECO:0000313" key="3">
    <source>
        <dbReference type="Proteomes" id="UP000299102"/>
    </source>
</evidence>
<gene>
    <name evidence="2" type="ORF">EVAR_63246_1</name>
</gene>
<feature type="region of interest" description="Disordered" evidence="1">
    <location>
        <begin position="1"/>
        <end position="35"/>
    </location>
</feature>
<keyword evidence="3" id="KW-1185">Reference proteome</keyword>
<comment type="caution">
    <text evidence="2">The sequence shown here is derived from an EMBL/GenBank/DDBJ whole genome shotgun (WGS) entry which is preliminary data.</text>
</comment>
<evidence type="ECO:0000256" key="1">
    <source>
        <dbReference type="SAM" id="MobiDB-lite"/>
    </source>
</evidence>